<name>A0A6P1Y1V7_9SPIR</name>
<dbReference type="InterPro" id="IPR013611">
    <property type="entry name" value="Transp-assoc_OB_typ2"/>
</dbReference>
<dbReference type="Pfam" id="PF00005">
    <property type="entry name" value="ABC_tran"/>
    <property type="match status" value="1"/>
</dbReference>
<evidence type="ECO:0000256" key="2">
    <source>
        <dbReference type="ARBA" id="ARBA00022741"/>
    </source>
</evidence>
<evidence type="ECO:0000256" key="3">
    <source>
        <dbReference type="ARBA" id="ARBA00022840"/>
    </source>
</evidence>
<protein>
    <submittedName>
        <fullName evidence="5">ABC transporter ATP-binding protein</fullName>
    </submittedName>
</protein>
<dbReference type="GO" id="GO:0043190">
    <property type="term" value="C:ATP-binding cassette (ABC) transporter complex"/>
    <property type="evidence" value="ECO:0007669"/>
    <property type="project" value="InterPro"/>
</dbReference>
<dbReference type="InterPro" id="IPR050093">
    <property type="entry name" value="ABC_SmlMolc_Importer"/>
</dbReference>
<dbReference type="Proteomes" id="UP000464374">
    <property type="component" value="Chromosome"/>
</dbReference>
<dbReference type="EMBL" id="CP048020">
    <property type="protein sequence ID" value="QHX43808.1"/>
    <property type="molecule type" value="Genomic_DNA"/>
</dbReference>
<evidence type="ECO:0000256" key="1">
    <source>
        <dbReference type="ARBA" id="ARBA00022448"/>
    </source>
</evidence>
<sequence>MVKNEKSQPVRLEHIVKEYVSPDKSVFRAVNDIDLTINAGEFVTLLGPSGCGKTTTLRMIAGFETPTSGDMFLGNERINSLTPDKRDTAMVFQSYALFPHYDVFNNISYGLRLRKLSKEEISRKVGAMIELVGLTGMESRFPTQISGGQQQRVALARALIMEPAVMLFDEPLSNLDAKLRVNMRTEIRKIQRKLGVTSIYVTHDQAEAMALSDRIIIMNKGKIEQVGTPQEVYLRPASVFVADFIGRANFIKGEVKGRDEHGLAVELYGTVLHITNYAKKQFAVGDTVTAVVRPESVTVGTEGQFEGDIVMSAFMGAHQEYRVKLGDIVLDAEQLNPMGGKLFAENEHVSIRLHEDSIYIVD</sequence>
<dbReference type="InterPro" id="IPR008995">
    <property type="entry name" value="Mo/tungstate-bd_C_term_dom"/>
</dbReference>
<dbReference type="InterPro" id="IPR017871">
    <property type="entry name" value="ABC_transporter-like_CS"/>
</dbReference>
<dbReference type="PANTHER" id="PTHR42781">
    <property type="entry name" value="SPERMIDINE/PUTRESCINE IMPORT ATP-BINDING PROTEIN POTA"/>
    <property type="match status" value="1"/>
</dbReference>
<keyword evidence="1" id="KW-0813">Transport</keyword>
<dbReference type="GO" id="GO:0140359">
    <property type="term" value="F:ABC-type transporter activity"/>
    <property type="evidence" value="ECO:0007669"/>
    <property type="project" value="UniProtKB-ARBA"/>
</dbReference>
<dbReference type="PROSITE" id="PS50893">
    <property type="entry name" value="ABC_TRANSPORTER_2"/>
    <property type="match status" value="1"/>
</dbReference>
<dbReference type="SMART" id="SM00382">
    <property type="entry name" value="AAA"/>
    <property type="match status" value="1"/>
</dbReference>
<dbReference type="FunFam" id="3.40.50.300:FF:000042">
    <property type="entry name" value="Maltose/maltodextrin ABC transporter, ATP-binding protein"/>
    <property type="match status" value="1"/>
</dbReference>
<dbReference type="InterPro" id="IPR003593">
    <property type="entry name" value="AAA+_ATPase"/>
</dbReference>
<proteinExistence type="predicted"/>
<keyword evidence="2" id="KW-0547">Nucleotide-binding</keyword>
<dbReference type="SUPFAM" id="SSF52540">
    <property type="entry name" value="P-loop containing nucleoside triphosphate hydrolases"/>
    <property type="match status" value="1"/>
</dbReference>
<dbReference type="Pfam" id="PF08402">
    <property type="entry name" value="TOBE_2"/>
    <property type="match status" value="1"/>
</dbReference>
<dbReference type="PROSITE" id="PS00211">
    <property type="entry name" value="ABC_TRANSPORTER_1"/>
    <property type="match status" value="1"/>
</dbReference>
<dbReference type="KEGG" id="trz:GWP43_10515"/>
<dbReference type="InterPro" id="IPR027417">
    <property type="entry name" value="P-loop_NTPase"/>
</dbReference>
<dbReference type="GO" id="GO:0016887">
    <property type="term" value="F:ATP hydrolysis activity"/>
    <property type="evidence" value="ECO:0007669"/>
    <property type="project" value="InterPro"/>
</dbReference>
<dbReference type="SUPFAM" id="SSF50331">
    <property type="entry name" value="MOP-like"/>
    <property type="match status" value="1"/>
</dbReference>
<evidence type="ECO:0000313" key="5">
    <source>
        <dbReference type="EMBL" id="QHX43808.1"/>
    </source>
</evidence>
<organism evidence="5 6">
    <name type="scientific">Treponema vincentii</name>
    <dbReference type="NCBI Taxonomy" id="69710"/>
    <lineage>
        <taxon>Bacteria</taxon>
        <taxon>Pseudomonadati</taxon>
        <taxon>Spirochaetota</taxon>
        <taxon>Spirochaetia</taxon>
        <taxon>Spirochaetales</taxon>
        <taxon>Treponemataceae</taxon>
        <taxon>Treponema</taxon>
    </lineage>
</organism>
<reference evidence="5 6" key="1">
    <citation type="submission" date="2020-01" db="EMBL/GenBank/DDBJ databases">
        <title>Complete genome sequence of a human oral phylogroup 1 Treponema sp. strain ATCC 700766, originally isolated from periodontitis dental plaque.</title>
        <authorList>
            <person name="Chan Y."/>
            <person name="Huo Y.-B."/>
            <person name="Yu X.-L."/>
            <person name="Zeng H."/>
            <person name="Leung W.-K."/>
            <person name="Watt R.M."/>
        </authorList>
    </citation>
    <scope>NUCLEOTIDE SEQUENCE [LARGE SCALE GENOMIC DNA]</scope>
    <source>
        <strain evidence="5 6">OMZ 804</strain>
    </source>
</reference>
<dbReference type="AlphaFoldDB" id="A0A6P1Y1V7"/>
<dbReference type="RefSeq" id="WP_162664115.1">
    <property type="nucleotide sequence ID" value="NZ_CP048020.1"/>
</dbReference>
<dbReference type="GO" id="GO:0005524">
    <property type="term" value="F:ATP binding"/>
    <property type="evidence" value="ECO:0007669"/>
    <property type="project" value="UniProtKB-KW"/>
</dbReference>
<evidence type="ECO:0000313" key="6">
    <source>
        <dbReference type="Proteomes" id="UP000464374"/>
    </source>
</evidence>
<dbReference type="InterPro" id="IPR003439">
    <property type="entry name" value="ABC_transporter-like_ATP-bd"/>
</dbReference>
<dbReference type="PANTHER" id="PTHR42781:SF4">
    <property type="entry name" value="SPERMIDINE_PUTRESCINE IMPORT ATP-BINDING PROTEIN POTA"/>
    <property type="match status" value="1"/>
</dbReference>
<evidence type="ECO:0000259" key="4">
    <source>
        <dbReference type="PROSITE" id="PS50893"/>
    </source>
</evidence>
<keyword evidence="3 5" id="KW-0067">ATP-binding</keyword>
<accession>A0A6P1Y1V7</accession>
<dbReference type="Gene3D" id="3.40.50.300">
    <property type="entry name" value="P-loop containing nucleotide triphosphate hydrolases"/>
    <property type="match status" value="1"/>
</dbReference>
<feature type="domain" description="ABC transporter" evidence="4">
    <location>
        <begin position="10"/>
        <end position="245"/>
    </location>
</feature>
<dbReference type="Gene3D" id="2.40.50.100">
    <property type="match status" value="1"/>
</dbReference>
<gene>
    <name evidence="5" type="ORF">GWP43_10515</name>
</gene>